<accession>A0A3Q0GZS4</accession>
<feature type="domain" description="VWFC" evidence="14">
    <location>
        <begin position="2431"/>
        <end position="2500"/>
    </location>
</feature>
<feature type="domain" description="CTCK" evidence="13">
    <location>
        <begin position="2680"/>
        <end position="2771"/>
    </location>
</feature>
<feature type="domain" description="VWFC" evidence="14">
    <location>
        <begin position="2539"/>
        <end position="2606"/>
    </location>
</feature>
<dbReference type="InterPro" id="IPR001846">
    <property type="entry name" value="VWF_type-D"/>
</dbReference>
<dbReference type="GeneID" id="102367958"/>
<feature type="compositionally biased region" description="Low complexity" evidence="11">
    <location>
        <begin position="1999"/>
        <end position="2023"/>
    </location>
</feature>
<feature type="signal peptide" evidence="12">
    <location>
        <begin position="1"/>
        <end position="21"/>
    </location>
</feature>
<dbReference type="STRING" id="38654.A0A3Q0GZS4"/>
<dbReference type="GO" id="GO:0046790">
    <property type="term" value="F:virion binding"/>
    <property type="evidence" value="ECO:0007669"/>
    <property type="project" value="UniProtKB-ARBA"/>
</dbReference>
<dbReference type="SUPFAM" id="SSF57567">
    <property type="entry name" value="Serine protease inhibitors"/>
    <property type="match status" value="4"/>
</dbReference>
<keyword evidence="7" id="KW-0325">Glycoprotein</keyword>
<dbReference type="SMART" id="SM00041">
    <property type="entry name" value="CT"/>
    <property type="match status" value="1"/>
</dbReference>
<comment type="subcellular location">
    <subcellularLocation>
        <location evidence="1">Secreted</location>
    </subcellularLocation>
</comment>
<dbReference type="Gene3D" id="2.10.70.10">
    <property type="entry name" value="Complement Module, domain 1"/>
    <property type="match status" value="1"/>
</dbReference>
<dbReference type="InterPro" id="IPR001007">
    <property type="entry name" value="VWF_dom"/>
</dbReference>
<keyword evidence="6 10" id="KW-1015">Disulfide bond</keyword>
<evidence type="ECO:0000256" key="6">
    <source>
        <dbReference type="ARBA" id="ARBA00023157"/>
    </source>
</evidence>
<evidence type="ECO:0000259" key="14">
    <source>
        <dbReference type="PROSITE" id="PS50184"/>
    </source>
</evidence>
<comment type="subunit">
    <text evidence="9">Homomultimer; disulfide-linked. The N- and C-terminus mediate their assembly into higher order structures to form filaments. The CTCK domains of two polypeptides associate in the endoplasmic reticulum to generate intermolecularly disulfide-bonded dimers. These dimers progress to the Golgi apparatus, which is a more acidic environment than the endoplasmic reticulum. Under acidic conditions, the N-termini form non-covalent intermolecular interactions that juxtapose assemblies from different CTCK-linked dimers to produce long, disulfide-linked polymers that remain highly compact until secretion.</text>
</comment>
<evidence type="ECO:0000256" key="8">
    <source>
        <dbReference type="ARBA" id="ARBA00054401"/>
    </source>
</evidence>
<dbReference type="InParanoid" id="A0A3Q0GZS4"/>
<dbReference type="GO" id="GO:0031012">
    <property type="term" value="C:extracellular matrix"/>
    <property type="evidence" value="ECO:0007669"/>
    <property type="project" value="TreeGrafter"/>
</dbReference>
<dbReference type="GO" id="GO:0030299">
    <property type="term" value="P:intestinal cholesterol absorption"/>
    <property type="evidence" value="ECO:0007669"/>
    <property type="project" value="UniProtKB-ARBA"/>
</dbReference>
<feature type="disulfide bond" evidence="10">
    <location>
        <begin position="2699"/>
        <end position="2748"/>
    </location>
</feature>
<dbReference type="Gene3D" id="2.10.25.10">
    <property type="entry name" value="Laminin"/>
    <property type="match status" value="4"/>
</dbReference>
<dbReference type="KEGG" id="asn:102367958"/>
<dbReference type="SMART" id="SM00215">
    <property type="entry name" value="VWC_out"/>
    <property type="match status" value="2"/>
</dbReference>
<dbReference type="InterPro" id="IPR006207">
    <property type="entry name" value="Cys_knot_C"/>
</dbReference>
<keyword evidence="16" id="KW-1185">Reference proteome</keyword>
<dbReference type="InterPro" id="IPR050780">
    <property type="entry name" value="Mucin_vWF_Thrombospondin_sf"/>
</dbReference>
<dbReference type="PROSITE" id="PS51233">
    <property type="entry name" value="VWFD"/>
    <property type="match status" value="4"/>
</dbReference>
<feature type="domain" description="VWFD" evidence="15">
    <location>
        <begin position="57"/>
        <end position="227"/>
    </location>
</feature>
<evidence type="ECO:0000256" key="11">
    <source>
        <dbReference type="SAM" id="MobiDB-lite"/>
    </source>
</evidence>
<dbReference type="Pfam" id="PF00094">
    <property type="entry name" value="VWD"/>
    <property type="match status" value="4"/>
</dbReference>
<evidence type="ECO:0000259" key="13">
    <source>
        <dbReference type="PROSITE" id="PS01225"/>
    </source>
</evidence>
<keyword evidence="5" id="KW-0186">Copper</keyword>
<name>A0A3Q0GZS4_ALLSI</name>
<evidence type="ECO:0000256" key="3">
    <source>
        <dbReference type="ARBA" id="ARBA00022729"/>
    </source>
</evidence>
<dbReference type="SMART" id="SM00214">
    <property type="entry name" value="VWC"/>
    <property type="match status" value="5"/>
</dbReference>
<dbReference type="FunFam" id="2.10.25.10:FF:000153">
    <property type="entry name" value="MUC5B isoform 1"/>
    <property type="match status" value="1"/>
</dbReference>
<dbReference type="Pfam" id="PF08742">
    <property type="entry name" value="C8"/>
    <property type="match status" value="4"/>
</dbReference>
<protein>
    <submittedName>
        <fullName evidence="17">Mucin-5AC-like</fullName>
    </submittedName>
</protein>
<feature type="domain" description="VWFD" evidence="15">
    <location>
        <begin position="879"/>
        <end position="1050"/>
    </location>
</feature>
<dbReference type="Pfam" id="PF01826">
    <property type="entry name" value="TIL"/>
    <property type="match status" value="1"/>
</dbReference>
<dbReference type="InterPro" id="IPR025155">
    <property type="entry name" value="WxxW_domain"/>
</dbReference>
<sequence>MGFGRGIQVPIWALLLTVCFAQQEAFQATTPPGKVTIIQPMTTNPVITTLNPAHNGRVCSTWGNFHFKTFDGDIFHFPGLCNYIFASQCNAAYEDFNIQIRRTLIRNVPTISHIIMKLEGVITEITKDSVLVDSNRVQLPYSHSGILIEKNNVYIKVSAKMGLLFMWNEDDSILLEVAEKYANQTCGLCGDFNGIPKYNEFFSNDIQLSALQFGNMQKLDGPTEQCEDPTNTVDNCTIDYENMCRKTLTGPAFSKCNDLLAVNKYIESCVQDFCRCDQSNNAFCMCNTFAEYSRQCAHAGGQPQNWRTPQLCPKNCTFNMHYQECGSPCMDTCSNPETSTLCEEHCIDGCFCPPGTVFDDITTSGCIPLQQCSCTYNGNTYAPGTSYSGPCHNCTCTGGKWSCEDIPCPGTCSVIGGSHISTYDEKHYNVHGDCTYVLSRDCENDTFTILGELRKCGLTDTETCLKMIALITNKEQTIIVIKPDGGVFLNSFYTQLPISTADVTIFRPSSFFVIVHTNFGLQMEIQVTPFMQVFVRLDPSLKGQTCGLCGNFNNAQLDDFKIISGVVEGTGAAFANTWKTKPSCTDIKNSFENPCSLSVENEKYALHWCGMLTNSTGPFAACHATVNPSSYHTNCMFDTCNCEKSEDCMCASLSAYVRACAAKGVLLSGWRTNVCSKYTTTCPKSLSYSYVINSCQPTCQSLSEPDATCNIKFVPVDGCTCVNDTYMDESGKCVPASRCPCYYKGSLVPSGEVVHEDGHVCTCAKGVLNCIGTKSPEPVCTSPMVYFDCKNITAGTTGAVCQKSCQTLDMHCYSTQCVSGCMCPSGLVSDGKGDCITQEECPCVHNEAMYKPGEQIKVGCNTCECKNRMWSCTQHQCLGTCAVYGDGHYITFDGKRFSFNGNCEYTLVQDHCSNDGTANGTFRVITENIPCGTTGTTCSKSIKVFLGNYELILNEEHFQAVKRGDGQEVPYKVHYMGMYLVIETVNGLHLMWDKKTSIFIKLSPDFKGQVCGLCGNYDDNDINDFTTRSQSVVGAVLEFGNSWKISSSCPDAKCVKNPCSTNPYRKSWAEKQCSIINSDVFLACHPQVDAKKYYESCVTDACACDSGGDCECFCTAVAAYAQVCSEFGVCVAWRTPSICPMFCDYYNPKGECEWHYKPCGAPCMKTCRNPTGRCLNQFSGLEGCYPTCSPDKPYFNEHTMNCTDTCGCYDDLGNYVEPGKTYSQDSCQLCKCTQEGKINCVYEKTACYCIYEGKKYEYQEVIYNTTDGTGGCFSAVCDVNGTITRHIYICNTPTTTPPFEFSTPTTIVTGTTAIATATTVCVHRVCEWSEWYDTSHPTSGSSNGDYETIANLINAGHKICKTPNDIECRAAPFPNTSLQDLNQKVECSKTQGLICNNEDQHEHICYNYEIRIQCCTYIPCNPLKPTPAGTTMGYSTLTVTSIESTEVSKPTQTIGTEVNPKTTESQPTFSYNTTAVVTSGASPTTTSCEPTCAWTPWIDIDFPTSGPEGGDMETLSNIHAAGKPICQKPEKIQCRAQNYPDLSLAQLAQNVHCSLDSGLVCRNSEQTGKFKMCFNYEVQFWCCHANPNCITTLQTTTSLATPTPKPGTTTGRTSTSPPSLAPSTHPPASTSTTEGTTLIITSPMVEVVEPTKTTLVPTTARPTSTAAVTPTTPPGTTPEITPTTSAASTTSTLPTRGPTTAASTTRGFTTSETPTTTQSTPSPVPVTPTTTAVTSAASPTPASCEPTCAWTPWIDIDFPTSGPEGGDMETLSNIHAAGKPICHKPEKIHCRAQNYPDLSLAQLAQNVHCSLDSGLVCRNSEQTGKFKMCFNYEVQFWCCHTNPNCITTLKTTTSLATTTSTPAITTSIVFPTTTLATSRGKPSISIITKKPATHAPQVVGSTVSTLSTLVSTTTEGASIFSTSTQNQTTGGIFRTEETESSTASRTTACFCHVFEHLFSPGQVVYNRTDHSGCYFYALCNDKCEIDRFQGPCPTTIPSISSTTSPTTSGLSSPGSVSSTISPSLETSKPPPEGCPSLDPPRKINETWMSDKCTKATCVGNNTVVLELPPPVQVITCVNGREPVKVYEPDGCTYHYECECVCNGWSNSDYKTFDGVKYTFNGLCRYVLVKEIVPKYNFSVLTDNYNCDVVGGLSCPKSIIVNYNSMEIVLSSQTREGNVTNKIIFNKEPINEGVSKDGVSVTRVGKDLTVEIPAINAYISLNGLIFTVKVPFGLFAHNTEGQCGTCSNIKSDECRTQGGQEVSSCSEMAYTWKVENGNNPYCHETTTSSPPLISPTTPVPCTSSSPLCELILSDIFAECHKILPPRKFYIECLSESCKNTNDSLPCIILDKYSSLCIANGICADWRSKTQGKCSYSCPADKVYKACGPHKPVTCNERIGDQTIEGFVEGCFCPEGSILFNSFADVCVSECGCVGPDGLPREPGSKWKSNCQECVCDEKSMTVQCKPLLCQTPVPATCNKPGFVPMPVLTPDDPCCPEIICRCDITLCPKAENSCEQGYYLASVVFAGNCCVTYECVLPPNTCRVNGTSYQTGMLVPSDPCKNCTCSTKVDPVSKQNIVECEPVKCHTSCPPGYEYKTKHGKCCGECVQVACLISLDNSTSQVLKPGDTWTSQNNKCIYYECDKIEDQLITVEVRTPCPVFNPDECKPEDVQLTSDGCCRICKSDRCKVHKKPTVIYQDECKSSESIELTYCEGFCGSSSKYSLEANQMQHQCTCCQELKSHRRQVTLTCHNGTRSNYDYIYVEQCQCITACIPSESEDRTKQLQSSQIH</sequence>
<dbReference type="RefSeq" id="XP_025063680.1">
    <property type="nucleotide sequence ID" value="XM_025207895.1"/>
</dbReference>
<evidence type="ECO:0000259" key="15">
    <source>
        <dbReference type="PROSITE" id="PS51233"/>
    </source>
</evidence>
<comment type="caution">
    <text evidence="10">Lacks conserved residue(s) required for the propagation of feature annotation.</text>
</comment>
<dbReference type="PROSITE" id="PS50184">
    <property type="entry name" value="VWFC_2"/>
    <property type="match status" value="2"/>
</dbReference>
<evidence type="ECO:0000256" key="1">
    <source>
        <dbReference type="ARBA" id="ARBA00004613"/>
    </source>
</evidence>
<dbReference type="InterPro" id="IPR002919">
    <property type="entry name" value="TIL_dom"/>
</dbReference>
<evidence type="ECO:0000256" key="2">
    <source>
        <dbReference type="ARBA" id="ARBA00022525"/>
    </source>
</evidence>
<evidence type="ECO:0000256" key="4">
    <source>
        <dbReference type="ARBA" id="ARBA00022737"/>
    </source>
</evidence>
<reference evidence="17" key="1">
    <citation type="submission" date="2025-08" db="UniProtKB">
        <authorList>
            <consortium name="RefSeq"/>
        </authorList>
    </citation>
    <scope>IDENTIFICATION</scope>
</reference>
<dbReference type="GO" id="GO:0042632">
    <property type="term" value="P:cholesterol homeostasis"/>
    <property type="evidence" value="ECO:0007669"/>
    <property type="project" value="UniProtKB-ARBA"/>
</dbReference>
<dbReference type="Proteomes" id="UP000189705">
    <property type="component" value="Unplaced"/>
</dbReference>
<evidence type="ECO:0000313" key="16">
    <source>
        <dbReference type="Proteomes" id="UP000189705"/>
    </source>
</evidence>
<dbReference type="InterPro" id="IPR014853">
    <property type="entry name" value="VWF/SSPO/ZAN-like_Cys-rich_dom"/>
</dbReference>
<dbReference type="PROSITE" id="PS01225">
    <property type="entry name" value="CTCK_2"/>
    <property type="match status" value="1"/>
</dbReference>
<dbReference type="PROSITE" id="PS01185">
    <property type="entry name" value="CTCK_1"/>
    <property type="match status" value="1"/>
</dbReference>
<proteinExistence type="predicted"/>
<keyword evidence="3 12" id="KW-0732">Signal</keyword>
<keyword evidence="2" id="KW-0964">Secreted</keyword>
<evidence type="ECO:0000256" key="5">
    <source>
        <dbReference type="ARBA" id="ARBA00023008"/>
    </source>
</evidence>
<dbReference type="PANTHER" id="PTHR11339:SF408">
    <property type="entry name" value="MUCIN-5B"/>
    <property type="match status" value="1"/>
</dbReference>
<keyword evidence="4" id="KW-0677">Repeat</keyword>
<feature type="disulfide bond" evidence="10">
    <location>
        <begin position="2710"/>
        <end position="2764"/>
    </location>
</feature>
<gene>
    <name evidence="17" type="primary">LOC102367958</name>
</gene>
<dbReference type="SMART" id="SM00216">
    <property type="entry name" value="VWD"/>
    <property type="match status" value="4"/>
</dbReference>
<feature type="domain" description="VWFD" evidence="15">
    <location>
        <begin position="2099"/>
        <end position="2282"/>
    </location>
</feature>
<feature type="chain" id="PRO_5018296817" evidence="12">
    <location>
        <begin position="22"/>
        <end position="2788"/>
    </location>
</feature>
<feature type="region of interest" description="Disordered" evidence="11">
    <location>
        <begin position="1448"/>
        <end position="1467"/>
    </location>
</feature>
<dbReference type="PROSITE" id="PS01208">
    <property type="entry name" value="VWFC_1"/>
    <property type="match status" value="2"/>
</dbReference>
<dbReference type="Pfam" id="PF13330">
    <property type="entry name" value="Mucin2_WxxW"/>
    <property type="match status" value="3"/>
</dbReference>
<evidence type="ECO:0000256" key="7">
    <source>
        <dbReference type="ARBA" id="ARBA00023180"/>
    </source>
</evidence>
<feature type="region of interest" description="Disordered" evidence="11">
    <location>
        <begin position="1658"/>
        <end position="1738"/>
    </location>
</feature>
<feature type="region of interest" description="Disordered" evidence="11">
    <location>
        <begin position="1597"/>
        <end position="1635"/>
    </location>
</feature>
<dbReference type="GO" id="GO:0005615">
    <property type="term" value="C:extracellular space"/>
    <property type="evidence" value="ECO:0007669"/>
    <property type="project" value="TreeGrafter"/>
</dbReference>
<dbReference type="FunFam" id="2.10.25.10:FF:000674">
    <property type="entry name" value="Mucin-2"/>
    <property type="match status" value="1"/>
</dbReference>
<dbReference type="CDD" id="cd19941">
    <property type="entry name" value="TIL"/>
    <property type="match status" value="4"/>
</dbReference>
<feature type="compositionally biased region" description="Low complexity" evidence="11">
    <location>
        <begin position="1658"/>
        <end position="1670"/>
    </location>
</feature>
<dbReference type="InterPro" id="IPR058753">
    <property type="entry name" value="TIL_OTOGL_Mucin"/>
</dbReference>
<feature type="disulfide bond" evidence="10">
    <location>
        <begin position="2714"/>
        <end position="2766"/>
    </location>
</feature>
<dbReference type="FunFam" id="2.10.25.10:FF:000414">
    <property type="entry name" value="von Willebrand factor"/>
    <property type="match status" value="1"/>
</dbReference>
<comment type="function">
    <text evidence="8">Ovomucin, the glycoprotein responsible for the gel properties of egg white, is composed for 2 subunits, alpha-ovomucin/MUC5B and beta-ovomucin/MUC6.</text>
</comment>
<dbReference type="SMART" id="SM00832">
    <property type="entry name" value="C8"/>
    <property type="match status" value="4"/>
</dbReference>
<dbReference type="GO" id="GO:0002281">
    <property type="term" value="P:macrophage activation involved in immune response"/>
    <property type="evidence" value="ECO:0007669"/>
    <property type="project" value="UniProtKB-ARBA"/>
</dbReference>
<evidence type="ECO:0000256" key="12">
    <source>
        <dbReference type="SAM" id="SignalP"/>
    </source>
</evidence>
<feature type="compositionally biased region" description="Low complexity" evidence="11">
    <location>
        <begin position="1677"/>
        <end position="1738"/>
    </location>
</feature>
<dbReference type="InterPro" id="IPR036084">
    <property type="entry name" value="Ser_inhib-like_sf"/>
</dbReference>
<evidence type="ECO:0000256" key="10">
    <source>
        <dbReference type="PROSITE-ProRule" id="PRU00039"/>
    </source>
</evidence>
<dbReference type="Pfam" id="PF25962">
    <property type="entry name" value="TIL_OTOGL_Mucin"/>
    <property type="match status" value="1"/>
</dbReference>
<dbReference type="PANTHER" id="PTHR11339">
    <property type="entry name" value="EXTRACELLULAR MATRIX GLYCOPROTEIN RELATED"/>
    <property type="match status" value="1"/>
</dbReference>
<evidence type="ECO:0000313" key="17">
    <source>
        <dbReference type="RefSeq" id="XP_025063680.1"/>
    </source>
</evidence>
<evidence type="ECO:0000256" key="9">
    <source>
        <dbReference type="ARBA" id="ARBA00063950"/>
    </source>
</evidence>
<organism evidence="16 17">
    <name type="scientific">Alligator sinensis</name>
    <name type="common">Chinese alligator</name>
    <dbReference type="NCBI Taxonomy" id="38654"/>
    <lineage>
        <taxon>Eukaryota</taxon>
        <taxon>Metazoa</taxon>
        <taxon>Chordata</taxon>
        <taxon>Craniata</taxon>
        <taxon>Vertebrata</taxon>
        <taxon>Euteleostomi</taxon>
        <taxon>Archelosauria</taxon>
        <taxon>Archosauria</taxon>
        <taxon>Crocodylia</taxon>
        <taxon>Alligatoridae</taxon>
        <taxon>Alligatorinae</taxon>
        <taxon>Alligator</taxon>
    </lineage>
</organism>
<feature type="region of interest" description="Disordered" evidence="11">
    <location>
        <begin position="1999"/>
        <end position="2039"/>
    </location>
</feature>
<feature type="domain" description="VWFD" evidence="15">
    <location>
        <begin position="410"/>
        <end position="585"/>
    </location>
</feature>